<protein>
    <submittedName>
        <fullName evidence="1">Uncharacterized protein</fullName>
    </submittedName>
</protein>
<proteinExistence type="predicted"/>
<keyword evidence="2" id="KW-1185">Reference proteome</keyword>
<evidence type="ECO:0000313" key="2">
    <source>
        <dbReference type="Proteomes" id="UP000276133"/>
    </source>
</evidence>
<dbReference type="EMBL" id="REGN01001311">
    <property type="protein sequence ID" value="RNA35607.1"/>
    <property type="molecule type" value="Genomic_DNA"/>
</dbReference>
<dbReference type="AlphaFoldDB" id="A0A3M7SJ09"/>
<organism evidence="1 2">
    <name type="scientific">Brachionus plicatilis</name>
    <name type="common">Marine rotifer</name>
    <name type="synonym">Brachionus muelleri</name>
    <dbReference type="NCBI Taxonomy" id="10195"/>
    <lineage>
        <taxon>Eukaryota</taxon>
        <taxon>Metazoa</taxon>
        <taxon>Spiralia</taxon>
        <taxon>Gnathifera</taxon>
        <taxon>Rotifera</taxon>
        <taxon>Eurotatoria</taxon>
        <taxon>Monogononta</taxon>
        <taxon>Pseudotrocha</taxon>
        <taxon>Ploima</taxon>
        <taxon>Brachionidae</taxon>
        <taxon>Brachionus</taxon>
    </lineage>
</organism>
<sequence length="79" mass="9295">MRSNSILFITFEWYLIKSLSKIQDVSLVLNVFVSISKRLTFEIRDTDNNYTDILIILIIDTYLCASVEKLIKCQFKVKE</sequence>
<evidence type="ECO:0000313" key="1">
    <source>
        <dbReference type="EMBL" id="RNA35607.1"/>
    </source>
</evidence>
<accession>A0A3M7SJ09</accession>
<gene>
    <name evidence="1" type="ORF">BpHYR1_024052</name>
</gene>
<reference evidence="1 2" key="1">
    <citation type="journal article" date="2018" name="Sci. Rep.">
        <title>Genomic signatures of local adaptation to the degree of environmental predictability in rotifers.</title>
        <authorList>
            <person name="Franch-Gras L."/>
            <person name="Hahn C."/>
            <person name="Garcia-Roger E.M."/>
            <person name="Carmona M.J."/>
            <person name="Serra M."/>
            <person name="Gomez A."/>
        </authorList>
    </citation>
    <scope>NUCLEOTIDE SEQUENCE [LARGE SCALE GENOMIC DNA]</scope>
    <source>
        <strain evidence="1">HYR1</strain>
    </source>
</reference>
<dbReference type="Proteomes" id="UP000276133">
    <property type="component" value="Unassembled WGS sequence"/>
</dbReference>
<name>A0A3M7SJ09_BRAPC</name>
<comment type="caution">
    <text evidence="1">The sequence shown here is derived from an EMBL/GenBank/DDBJ whole genome shotgun (WGS) entry which is preliminary data.</text>
</comment>